<protein>
    <recommendedName>
        <fullName evidence="2">Crossover junction endonuclease MUS81-like HHH domain-containing protein</fullName>
    </recommendedName>
</protein>
<keyword evidence="4" id="KW-1185">Reference proteome</keyword>
<organism evidence="3 4">
    <name type="scientific">Roridomyces roridus</name>
    <dbReference type="NCBI Taxonomy" id="1738132"/>
    <lineage>
        <taxon>Eukaryota</taxon>
        <taxon>Fungi</taxon>
        <taxon>Dikarya</taxon>
        <taxon>Basidiomycota</taxon>
        <taxon>Agaricomycotina</taxon>
        <taxon>Agaricomycetes</taxon>
        <taxon>Agaricomycetidae</taxon>
        <taxon>Agaricales</taxon>
        <taxon>Marasmiineae</taxon>
        <taxon>Mycenaceae</taxon>
        <taxon>Roridomyces</taxon>
    </lineage>
</organism>
<dbReference type="InterPro" id="IPR010996">
    <property type="entry name" value="HHH_MUS81"/>
</dbReference>
<sequence>MPRAPKSCANPLFFSWVQEFHDAKDYRKRGGPPRATGYENALRAIEACPTCVKRLTEKLEEHCARRGIAMPEFKKKERARKAPAAPKKTPASRIKKREVDEEADEDADFSTRGADDDDENIIPPAVKRAMPRRAAARKTPVVVDISDSE</sequence>
<dbReference type="AlphaFoldDB" id="A0AAD7BDZ6"/>
<accession>A0AAD7BDZ6</accession>
<dbReference type="EMBL" id="JARKIF010000019">
    <property type="protein sequence ID" value="KAJ7618432.1"/>
    <property type="molecule type" value="Genomic_DNA"/>
</dbReference>
<name>A0AAD7BDZ6_9AGAR</name>
<evidence type="ECO:0000313" key="3">
    <source>
        <dbReference type="EMBL" id="KAJ7618432.1"/>
    </source>
</evidence>
<dbReference type="Pfam" id="PF14716">
    <property type="entry name" value="HHH_8"/>
    <property type="match status" value="1"/>
</dbReference>
<gene>
    <name evidence="3" type="ORF">FB45DRAFT_1063101</name>
</gene>
<evidence type="ECO:0000256" key="1">
    <source>
        <dbReference type="SAM" id="MobiDB-lite"/>
    </source>
</evidence>
<comment type="caution">
    <text evidence="3">The sequence shown here is derived from an EMBL/GenBank/DDBJ whole genome shotgun (WGS) entry which is preliminary data.</text>
</comment>
<dbReference type="Proteomes" id="UP001221142">
    <property type="component" value="Unassembled WGS sequence"/>
</dbReference>
<feature type="domain" description="Crossover junction endonuclease MUS81-like HHH" evidence="2">
    <location>
        <begin position="8"/>
        <end position="54"/>
    </location>
</feature>
<evidence type="ECO:0000259" key="2">
    <source>
        <dbReference type="Pfam" id="PF14716"/>
    </source>
</evidence>
<evidence type="ECO:0000313" key="4">
    <source>
        <dbReference type="Proteomes" id="UP001221142"/>
    </source>
</evidence>
<proteinExistence type="predicted"/>
<reference evidence="3" key="1">
    <citation type="submission" date="2023-03" db="EMBL/GenBank/DDBJ databases">
        <title>Massive genome expansion in bonnet fungi (Mycena s.s.) driven by repeated elements and novel gene families across ecological guilds.</title>
        <authorList>
            <consortium name="Lawrence Berkeley National Laboratory"/>
            <person name="Harder C.B."/>
            <person name="Miyauchi S."/>
            <person name="Viragh M."/>
            <person name="Kuo A."/>
            <person name="Thoen E."/>
            <person name="Andreopoulos B."/>
            <person name="Lu D."/>
            <person name="Skrede I."/>
            <person name="Drula E."/>
            <person name="Henrissat B."/>
            <person name="Morin E."/>
            <person name="Kohler A."/>
            <person name="Barry K."/>
            <person name="LaButti K."/>
            <person name="Morin E."/>
            <person name="Salamov A."/>
            <person name="Lipzen A."/>
            <person name="Mereny Z."/>
            <person name="Hegedus B."/>
            <person name="Baldrian P."/>
            <person name="Stursova M."/>
            <person name="Weitz H."/>
            <person name="Taylor A."/>
            <person name="Grigoriev I.V."/>
            <person name="Nagy L.G."/>
            <person name="Martin F."/>
            <person name="Kauserud H."/>
        </authorList>
    </citation>
    <scope>NUCLEOTIDE SEQUENCE</scope>
    <source>
        <strain evidence="3">9284</strain>
    </source>
</reference>
<feature type="compositionally biased region" description="Low complexity" evidence="1">
    <location>
        <begin position="82"/>
        <end position="92"/>
    </location>
</feature>
<feature type="region of interest" description="Disordered" evidence="1">
    <location>
        <begin position="74"/>
        <end position="149"/>
    </location>
</feature>